<comment type="caution">
    <text evidence="1">The sequence shown here is derived from an EMBL/GenBank/DDBJ whole genome shotgun (WGS) entry which is preliminary data.</text>
</comment>
<name>A0ABS5BRI2_9BACT</name>
<reference evidence="1 2" key="1">
    <citation type="submission" date="2021-04" db="EMBL/GenBank/DDBJ databases">
        <authorList>
            <person name="Ivanova A."/>
        </authorList>
    </citation>
    <scope>NUCLEOTIDE SEQUENCE [LARGE SCALE GENOMIC DNA]</scope>
    <source>
        <strain evidence="1 2">G18</strain>
    </source>
</reference>
<keyword evidence="2" id="KW-1185">Reference proteome</keyword>
<accession>A0ABS5BRI2</accession>
<protein>
    <submittedName>
        <fullName evidence="1">Uncharacterized protein</fullName>
    </submittedName>
</protein>
<proteinExistence type="predicted"/>
<gene>
    <name evidence="1" type="ORF">J8F10_13695</name>
</gene>
<sequence length="359" mass="36679">MYAEKSFLGRVPFAPGANMGLALALDTSAKRHAISFVPTETMTVAKVAIALGSKVGSPTFAVRIETDASGRPSGTLAWTNATFTGQAMGSAGWTGEVSLVASGTVNGGTLYHVVTANDHGTPASNNFTVLDQAGQSPASLGLDRIAQWITAGYNGTVWANRNAPIFVLSDSAGTVKIGQPFDTAGLATLSSFGVGMKFVAPFSGALAGVEISHLPNTGIGTVSVKLYDAADTLLGTAPLTAGLIAVIGNVRHSVALLFDGGPVAITAGATYRAVLSDAGNVDRVDFVTAPSSPVDYRTLLPVAQDYQWTQGSPGSWTDTPGKLPCYWGLIASSISTGGNSAPGGGDLGLIIQARQMIPY</sequence>
<dbReference type="RefSeq" id="WP_210654357.1">
    <property type="nucleotide sequence ID" value="NZ_JAGKQQ010000001.1"/>
</dbReference>
<evidence type="ECO:0000313" key="1">
    <source>
        <dbReference type="EMBL" id="MBP3956339.1"/>
    </source>
</evidence>
<evidence type="ECO:0000313" key="2">
    <source>
        <dbReference type="Proteomes" id="UP000676565"/>
    </source>
</evidence>
<organism evidence="1 2">
    <name type="scientific">Gemmata palustris</name>
    <dbReference type="NCBI Taxonomy" id="2822762"/>
    <lineage>
        <taxon>Bacteria</taxon>
        <taxon>Pseudomonadati</taxon>
        <taxon>Planctomycetota</taxon>
        <taxon>Planctomycetia</taxon>
        <taxon>Gemmatales</taxon>
        <taxon>Gemmataceae</taxon>
        <taxon>Gemmata</taxon>
    </lineage>
</organism>
<dbReference type="EMBL" id="JAGKQQ010000001">
    <property type="protein sequence ID" value="MBP3956339.1"/>
    <property type="molecule type" value="Genomic_DNA"/>
</dbReference>
<dbReference type="Proteomes" id="UP000676565">
    <property type="component" value="Unassembled WGS sequence"/>
</dbReference>